<feature type="region of interest" description="Disordered" evidence="1">
    <location>
        <begin position="107"/>
        <end position="129"/>
    </location>
</feature>
<sequence length="273" mass="29096">MGTALTYELLPHASIPPPPGLLEQELRWRVLLVLLGITFALRVITFDVCGLILCGILLCLGVVMVRDRMKYMGKYAMVFCVLSGINLFFDVMPLIVELGGRTTQVRVPAHPSSTRMPGAKLPGHSRGDGSQAYTLRTKVTPFFDGSQGFIYNVQSLSMILAPISMAYGVFLGCRAHFMIQRHALLLGDDHFGAPDPDTEDLPLPGPNAPPRPQGPGHRLYGATASSAMPNGVAEGPERADGPHGGSPCSGAGSSGPSSTARKGHFEGKSFRLG</sequence>
<accession>A0A7S0AAG0</accession>
<feature type="transmembrane region" description="Helical" evidence="2">
    <location>
        <begin position="75"/>
        <end position="96"/>
    </location>
</feature>
<keyword evidence="2" id="KW-0472">Membrane</keyword>
<keyword evidence="2" id="KW-0812">Transmembrane</keyword>
<dbReference type="EMBL" id="HBEG01021778">
    <property type="protein sequence ID" value="CAD8357818.1"/>
    <property type="molecule type" value="Transcribed_RNA"/>
</dbReference>
<reference evidence="3" key="1">
    <citation type="submission" date="2021-01" db="EMBL/GenBank/DDBJ databases">
        <authorList>
            <person name="Corre E."/>
            <person name="Pelletier E."/>
            <person name="Niang G."/>
            <person name="Scheremetjew M."/>
            <person name="Finn R."/>
            <person name="Kale V."/>
            <person name="Holt S."/>
            <person name="Cochrane G."/>
            <person name="Meng A."/>
            <person name="Brown T."/>
            <person name="Cohen L."/>
        </authorList>
    </citation>
    <scope>NUCLEOTIDE SEQUENCE</scope>
    <source>
        <strain evidence="3">Pbaha01</strain>
    </source>
</reference>
<feature type="transmembrane region" description="Helical" evidence="2">
    <location>
        <begin position="30"/>
        <end position="63"/>
    </location>
</feature>
<feature type="region of interest" description="Disordered" evidence="1">
    <location>
        <begin position="195"/>
        <end position="273"/>
    </location>
</feature>
<evidence type="ECO:0000313" key="3">
    <source>
        <dbReference type="EMBL" id="CAD8357818.1"/>
    </source>
</evidence>
<feature type="transmembrane region" description="Helical" evidence="2">
    <location>
        <begin position="149"/>
        <end position="171"/>
    </location>
</feature>
<feature type="compositionally biased region" description="Basic and acidic residues" evidence="1">
    <location>
        <begin position="263"/>
        <end position="273"/>
    </location>
</feature>
<keyword evidence="2" id="KW-1133">Transmembrane helix</keyword>
<proteinExistence type="predicted"/>
<dbReference type="AlphaFoldDB" id="A0A7S0AAG0"/>
<gene>
    <name evidence="3" type="ORF">PBAH0796_LOCUS13185</name>
</gene>
<name>A0A7S0AAG0_9DINO</name>
<feature type="compositionally biased region" description="Pro residues" evidence="1">
    <location>
        <begin position="203"/>
        <end position="213"/>
    </location>
</feature>
<feature type="compositionally biased region" description="Low complexity" evidence="1">
    <location>
        <begin position="245"/>
        <end position="258"/>
    </location>
</feature>
<protein>
    <submittedName>
        <fullName evidence="3">Uncharacterized protein</fullName>
    </submittedName>
</protein>
<evidence type="ECO:0000256" key="2">
    <source>
        <dbReference type="SAM" id="Phobius"/>
    </source>
</evidence>
<organism evidence="3">
    <name type="scientific">Pyrodinium bahamense</name>
    <dbReference type="NCBI Taxonomy" id="73915"/>
    <lineage>
        <taxon>Eukaryota</taxon>
        <taxon>Sar</taxon>
        <taxon>Alveolata</taxon>
        <taxon>Dinophyceae</taxon>
        <taxon>Gonyaulacales</taxon>
        <taxon>Pyrocystaceae</taxon>
        <taxon>Pyrodinium</taxon>
    </lineage>
</organism>
<evidence type="ECO:0000256" key="1">
    <source>
        <dbReference type="SAM" id="MobiDB-lite"/>
    </source>
</evidence>